<dbReference type="PANTHER" id="PTHR31286">
    <property type="entry name" value="GLYCINE-RICH CELL WALL STRUCTURAL PROTEIN 1.8-LIKE"/>
    <property type="match status" value="1"/>
</dbReference>
<dbReference type="AlphaFoldDB" id="S8C4K4"/>
<sequence length="178" mass="20622">MDPELLQLLGSISLTEQEKPFSTLPPEMKPTNPADEGLYLVGKVLTLRPVNPEAFTRTMKVAFSLIQNMEIKSLGQNRFTFRFTDPSDFNRILKESPWYYEHHLLLLTPLQRNQQWDKVDMNWATFQVQVRGIPYVSYTEELAHIIGNRIGRFIDSDLSQEGLSKDLALRLRAMIDTH</sequence>
<dbReference type="OrthoDB" id="990360at2759"/>
<reference evidence="2 3" key="1">
    <citation type="journal article" date="2013" name="BMC Genomics">
        <title>The miniature genome of a carnivorous plant Genlisea aurea contains a low number of genes and short non-coding sequences.</title>
        <authorList>
            <person name="Leushkin E.V."/>
            <person name="Sutormin R.A."/>
            <person name="Nabieva E.R."/>
            <person name="Penin A.A."/>
            <person name="Kondrashov A.S."/>
            <person name="Logacheva M.D."/>
        </authorList>
    </citation>
    <scope>NUCLEOTIDE SEQUENCE [LARGE SCALE GENOMIC DNA]</scope>
</reference>
<dbReference type="EMBL" id="AUSU01006733">
    <property type="protein sequence ID" value="EPS61589.1"/>
    <property type="molecule type" value="Genomic_DNA"/>
</dbReference>
<organism evidence="2 3">
    <name type="scientific">Genlisea aurea</name>
    <dbReference type="NCBI Taxonomy" id="192259"/>
    <lineage>
        <taxon>Eukaryota</taxon>
        <taxon>Viridiplantae</taxon>
        <taxon>Streptophyta</taxon>
        <taxon>Embryophyta</taxon>
        <taxon>Tracheophyta</taxon>
        <taxon>Spermatophyta</taxon>
        <taxon>Magnoliopsida</taxon>
        <taxon>eudicotyledons</taxon>
        <taxon>Gunneridae</taxon>
        <taxon>Pentapetalae</taxon>
        <taxon>asterids</taxon>
        <taxon>lamiids</taxon>
        <taxon>Lamiales</taxon>
        <taxon>Lentibulariaceae</taxon>
        <taxon>Genlisea</taxon>
    </lineage>
</organism>
<protein>
    <recommendedName>
        <fullName evidence="1">DUF4283 domain-containing protein</fullName>
    </recommendedName>
</protein>
<keyword evidence="3" id="KW-1185">Reference proteome</keyword>
<proteinExistence type="predicted"/>
<dbReference type="InterPro" id="IPR040256">
    <property type="entry name" value="At4g02000-like"/>
</dbReference>
<evidence type="ECO:0000259" key="1">
    <source>
        <dbReference type="Pfam" id="PF14111"/>
    </source>
</evidence>
<evidence type="ECO:0000313" key="2">
    <source>
        <dbReference type="EMBL" id="EPS61589.1"/>
    </source>
</evidence>
<gene>
    <name evidence="2" type="ORF">M569_13209</name>
</gene>
<dbReference type="PANTHER" id="PTHR31286:SF178">
    <property type="entry name" value="DUF4283 DOMAIN-CONTAINING PROTEIN"/>
    <property type="match status" value="1"/>
</dbReference>
<comment type="caution">
    <text evidence="2">The sequence shown here is derived from an EMBL/GenBank/DDBJ whole genome shotgun (WGS) entry which is preliminary data.</text>
</comment>
<dbReference type="Pfam" id="PF14111">
    <property type="entry name" value="DUF4283"/>
    <property type="match status" value="1"/>
</dbReference>
<dbReference type="InterPro" id="IPR025558">
    <property type="entry name" value="DUF4283"/>
</dbReference>
<dbReference type="Proteomes" id="UP000015453">
    <property type="component" value="Unassembled WGS sequence"/>
</dbReference>
<accession>S8C4K4</accession>
<evidence type="ECO:0000313" key="3">
    <source>
        <dbReference type="Proteomes" id="UP000015453"/>
    </source>
</evidence>
<feature type="domain" description="DUF4283" evidence="1">
    <location>
        <begin position="38"/>
        <end position="112"/>
    </location>
</feature>
<name>S8C4K4_9LAMI</name>